<dbReference type="Proteomes" id="UP000032142">
    <property type="component" value="Unassembled WGS sequence"/>
</dbReference>
<dbReference type="AlphaFoldDB" id="A0A0B0N1L2"/>
<evidence type="ECO:0000313" key="1">
    <source>
        <dbReference type="EMBL" id="KHG05071.1"/>
    </source>
</evidence>
<keyword evidence="2" id="KW-1185">Reference proteome</keyword>
<evidence type="ECO:0000313" key="2">
    <source>
        <dbReference type="Proteomes" id="UP000032142"/>
    </source>
</evidence>
<comment type="caution">
    <text evidence="1">The sequence shown here is derived from an EMBL/GenBank/DDBJ whole genome shotgun (WGS) entry which is preliminary data.</text>
</comment>
<proteinExistence type="predicted"/>
<gene>
    <name evidence="1" type="ORF">F383_30312</name>
</gene>
<sequence length="66" mass="7512">MKGKCLMNSIMILNMCTMRKMIKASSDSIIGKHHHTINHIVVSWLVNGVVDEVEFELCYELICDMG</sequence>
<organism evidence="1 2">
    <name type="scientific">Gossypium arboreum</name>
    <name type="common">Tree cotton</name>
    <name type="synonym">Gossypium nanking</name>
    <dbReference type="NCBI Taxonomy" id="29729"/>
    <lineage>
        <taxon>Eukaryota</taxon>
        <taxon>Viridiplantae</taxon>
        <taxon>Streptophyta</taxon>
        <taxon>Embryophyta</taxon>
        <taxon>Tracheophyta</taxon>
        <taxon>Spermatophyta</taxon>
        <taxon>Magnoliopsida</taxon>
        <taxon>eudicotyledons</taxon>
        <taxon>Gunneridae</taxon>
        <taxon>Pentapetalae</taxon>
        <taxon>rosids</taxon>
        <taxon>malvids</taxon>
        <taxon>Malvales</taxon>
        <taxon>Malvaceae</taxon>
        <taxon>Malvoideae</taxon>
        <taxon>Gossypium</taxon>
    </lineage>
</organism>
<protein>
    <submittedName>
        <fullName evidence="1">Uncharacterized protein</fullName>
    </submittedName>
</protein>
<reference evidence="2" key="1">
    <citation type="submission" date="2014-09" db="EMBL/GenBank/DDBJ databases">
        <authorList>
            <person name="Mudge J."/>
            <person name="Ramaraj T."/>
            <person name="Lindquist I.E."/>
            <person name="Bharti A.K."/>
            <person name="Sundararajan A."/>
            <person name="Cameron C.T."/>
            <person name="Woodward J.E."/>
            <person name="May G.D."/>
            <person name="Brubaker C."/>
            <person name="Broadhvest J."/>
            <person name="Wilkins T.A."/>
        </authorList>
    </citation>
    <scope>NUCLEOTIDE SEQUENCE</scope>
    <source>
        <strain evidence="2">cv. AKA8401</strain>
    </source>
</reference>
<dbReference type="EMBL" id="JRRC01422944">
    <property type="protein sequence ID" value="KHG05071.1"/>
    <property type="molecule type" value="Genomic_DNA"/>
</dbReference>
<name>A0A0B0N1L2_GOSAR</name>
<accession>A0A0B0N1L2</accession>